<evidence type="ECO:0000256" key="8">
    <source>
        <dbReference type="ARBA" id="ARBA00023136"/>
    </source>
</evidence>
<organism evidence="10 11">
    <name type="scientific">Thermococcus sibiricus</name>
    <dbReference type="NCBI Taxonomy" id="172049"/>
    <lineage>
        <taxon>Archaea</taxon>
        <taxon>Methanobacteriati</taxon>
        <taxon>Methanobacteriota</taxon>
        <taxon>Thermococci</taxon>
        <taxon>Thermococcales</taxon>
        <taxon>Thermococcaceae</taxon>
        <taxon>Thermococcus</taxon>
    </lineage>
</organism>
<dbReference type="OMA" id="MGKGLTD"/>
<dbReference type="PANTHER" id="PTHR11101">
    <property type="entry name" value="PHOSPHATE TRANSPORTER"/>
    <property type="match status" value="1"/>
</dbReference>
<dbReference type="GO" id="GO:0035435">
    <property type="term" value="P:phosphate ion transmembrane transport"/>
    <property type="evidence" value="ECO:0007669"/>
    <property type="project" value="TreeGrafter"/>
</dbReference>
<dbReference type="GO" id="GO:0016020">
    <property type="term" value="C:membrane"/>
    <property type="evidence" value="ECO:0007669"/>
    <property type="project" value="UniProtKB-SubCell"/>
</dbReference>
<evidence type="ECO:0000256" key="5">
    <source>
        <dbReference type="ARBA" id="ARBA00022592"/>
    </source>
</evidence>
<name>A0A124FFE3_9EURY</name>
<dbReference type="PANTHER" id="PTHR11101:SF80">
    <property type="entry name" value="PHOSPHATE TRANSPORTER"/>
    <property type="match status" value="1"/>
</dbReference>
<comment type="caution">
    <text evidence="10">The sequence shown here is derived from an EMBL/GenBank/DDBJ whole genome shotgun (WGS) entry which is preliminary data.</text>
</comment>
<evidence type="ECO:0000256" key="4">
    <source>
        <dbReference type="ARBA" id="ARBA00022448"/>
    </source>
</evidence>
<feature type="transmembrane region" description="Helical" evidence="9">
    <location>
        <begin position="119"/>
        <end position="142"/>
    </location>
</feature>
<dbReference type="InterPro" id="IPR001204">
    <property type="entry name" value="Phos_transporter"/>
</dbReference>
<feature type="transmembrane region" description="Helical" evidence="9">
    <location>
        <begin position="256"/>
        <end position="272"/>
    </location>
</feature>
<feature type="transmembrane region" description="Helical" evidence="9">
    <location>
        <begin position="284"/>
        <end position="305"/>
    </location>
</feature>
<feature type="transmembrane region" description="Helical" evidence="9">
    <location>
        <begin position="162"/>
        <end position="180"/>
    </location>
</feature>
<evidence type="ECO:0000256" key="2">
    <source>
        <dbReference type="ARBA" id="ARBA00004141"/>
    </source>
</evidence>
<dbReference type="Pfam" id="PF01384">
    <property type="entry name" value="PHO4"/>
    <property type="match status" value="1"/>
</dbReference>
<protein>
    <submittedName>
        <fullName evidence="10">Sodium/phosphate symporter</fullName>
    </submittedName>
</protein>
<dbReference type="GO" id="GO:0005315">
    <property type="term" value="F:phosphate transmembrane transporter activity"/>
    <property type="evidence" value="ECO:0007669"/>
    <property type="project" value="InterPro"/>
</dbReference>
<dbReference type="EMBL" id="LGFD01000013">
    <property type="protein sequence ID" value="KUK17846.1"/>
    <property type="molecule type" value="Genomic_DNA"/>
</dbReference>
<evidence type="ECO:0000256" key="3">
    <source>
        <dbReference type="ARBA" id="ARBA00009916"/>
    </source>
</evidence>
<comment type="subcellular location">
    <subcellularLocation>
        <location evidence="2">Membrane</location>
        <topology evidence="2">Multi-pass membrane protein</topology>
    </subcellularLocation>
</comment>
<feature type="transmembrane region" description="Helical" evidence="9">
    <location>
        <begin position="200"/>
        <end position="219"/>
    </location>
</feature>
<keyword evidence="7 9" id="KW-1133">Transmembrane helix</keyword>
<feature type="transmembrane region" description="Helical" evidence="9">
    <location>
        <begin position="38"/>
        <end position="58"/>
    </location>
</feature>
<dbReference type="RefSeq" id="WP_012766121.1">
    <property type="nucleotide sequence ID" value="NZ_LGFD01000013.1"/>
</dbReference>
<keyword evidence="4" id="KW-0813">Transport</keyword>
<evidence type="ECO:0000313" key="11">
    <source>
        <dbReference type="Proteomes" id="UP000053911"/>
    </source>
</evidence>
<sequence>MDWILFPALFMAWAVGVNDSAKVVGTAVGSGLLGFKKAVFVIVVFTTMGAVFGGGGVSGTISELAKGLDAYSIGIILFSAAVAVTLASIRGLPISTTQSIVGGLAGAALTFNLMVKWEILFKIVLAWVLSPLAAAFLAIMVYEVYVKLFKKIKQIQLLEAMYKWLVFIAVAFSAFNLGANELSNVVGLMEAIGIDGPFKLVLSLTLGFGALTFSHEVIMSIGKKLTPLDPLSAFSSQFASAIAVTTANLFGLPVSSGQAVVGGVAGLGYHLGNPINWGLIRSIVLSWIFAPLISGILTYLLLGLLP</sequence>
<keyword evidence="8 9" id="KW-0472">Membrane</keyword>
<proteinExistence type="inferred from homology"/>
<keyword evidence="5" id="KW-0592">Phosphate transport</keyword>
<evidence type="ECO:0000256" key="7">
    <source>
        <dbReference type="ARBA" id="ARBA00022989"/>
    </source>
</evidence>
<comment type="similarity">
    <text evidence="3">Belongs to the inorganic phosphate transporter (PiT) (TC 2.A.20) family.</text>
</comment>
<dbReference type="PATRIC" id="fig|172049.5.peg.1696"/>
<evidence type="ECO:0000256" key="6">
    <source>
        <dbReference type="ARBA" id="ARBA00022692"/>
    </source>
</evidence>
<accession>A0A124FFE3</accession>
<keyword evidence="6 9" id="KW-0812">Transmembrane</keyword>
<dbReference type="GeneID" id="8095061"/>
<dbReference type="Proteomes" id="UP000053911">
    <property type="component" value="Unassembled WGS sequence"/>
</dbReference>
<feature type="transmembrane region" description="Helical" evidence="9">
    <location>
        <begin position="70"/>
        <end position="89"/>
    </location>
</feature>
<dbReference type="AlphaFoldDB" id="A0A124FFE3"/>
<gene>
    <name evidence="10" type="ORF">XD54_0863</name>
</gene>
<evidence type="ECO:0000256" key="1">
    <source>
        <dbReference type="ARBA" id="ARBA00001981"/>
    </source>
</evidence>
<comment type="function">
    <text evidence="1">Potential transporter for phosphate.</text>
</comment>
<reference evidence="11" key="1">
    <citation type="journal article" date="2015" name="MBio">
        <title>Genome-Resolved Metagenomic Analysis Reveals Roles for Candidate Phyla and Other Microbial Community Members in Biogeochemical Transformations in Oil Reservoirs.</title>
        <authorList>
            <person name="Hu P."/>
            <person name="Tom L."/>
            <person name="Singh A."/>
            <person name="Thomas B.C."/>
            <person name="Baker B.J."/>
            <person name="Piceno Y.M."/>
            <person name="Andersen G.L."/>
            <person name="Banfield J.F."/>
        </authorList>
    </citation>
    <scope>NUCLEOTIDE SEQUENCE [LARGE SCALE GENOMIC DNA]</scope>
</reference>
<evidence type="ECO:0000256" key="9">
    <source>
        <dbReference type="SAM" id="Phobius"/>
    </source>
</evidence>
<evidence type="ECO:0000313" key="10">
    <source>
        <dbReference type="EMBL" id="KUK17846.1"/>
    </source>
</evidence>